<name>A0AA48RB77_9ZZZZ</name>
<dbReference type="Pfam" id="PF20434">
    <property type="entry name" value="BD-FAE"/>
    <property type="match status" value="1"/>
</dbReference>
<gene>
    <name evidence="3" type="ORF">AMST5_02915</name>
</gene>
<dbReference type="InterPro" id="IPR029058">
    <property type="entry name" value="AB_hydrolase_fold"/>
</dbReference>
<dbReference type="InterPro" id="IPR049492">
    <property type="entry name" value="BD-FAE-like_dom"/>
</dbReference>
<protein>
    <recommendedName>
        <fullName evidence="2">BD-FAE-like domain-containing protein</fullName>
    </recommendedName>
</protein>
<organism evidence="3">
    <name type="scientific">freshwater sediment metagenome</name>
    <dbReference type="NCBI Taxonomy" id="556182"/>
    <lineage>
        <taxon>unclassified sequences</taxon>
        <taxon>metagenomes</taxon>
        <taxon>ecological metagenomes</taxon>
    </lineage>
</organism>
<dbReference type="GO" id="GO:0016787">
    <property type="term" value="F:hydrolase activity"/>
    <property type="evidence" value="ECO:0007669"/>
    <property type="project" value="UniProtKB-KW"/>
</dbReference>
<sequence>MATQALFKTGRLIGAALGHAPKLAVNAAAGFQPHKPLFNLAYGPQPRQRLDVYVPRRDDGPFPVIVYLYGGSWSSGAKEIYRFLGADLAARGFLAVIPDYRVYPAVRYPGFVEDAAQSLRWAKEHAHRFGADPDRIFVMGHSAGAHIAAMLAFERRWLAAAGFPGEDALSGVIGLAGPYDFEIDSDLLRGVFGDPENKRHTQPLAHVSADGPPVLLATGEADKTVDPRHTRALAAAIRAAGGSVETIFYPRLGHREIVGAFSPLFRFLAPVAEDVAAFVSTRPARTANTVGACGNGRGRHERI</sequence>
<keyword evidence="1" id="KW-0378">Hydrolase</keyword>
<evidence type="ECO:0000256" key="1">
    <source>
        <dbReference type="ARBA" id="ARBA00022801"/>
    </source>
</evidence>
<dbReference type="SUPFAM" id="SSF53474">
    <property type="entry name" value="alpha/beta-Hydrolases"/>
    <property type="match status" value="1"/>
</dbReference>
<dbReference type="PANTHER" id="PTHR48081:SF9">
    <property type="entry name" value="CARBOXYLESTERASE"/>
    <property type="match status" value="1"/>
</dbReference>
<proteinExistence type="predicted"/>
<feature type="domain" description="BD-FAE-like" evidence="2">
    <location>
        <begin position="50"/>
        <end position="235"/>
    </location>
</feature>
<dbReference type="EMBL" id="OY288114">
    <property type="protein sequence ID" value="CAJ0877849.1"/>
    <property type="molecule type" value="Genomic_DNA"/>
</dbReference>
<dbReference type="Gene3D" id="3.40.50.1820">
    <property type="entry name" value="alpha/beta hydrolase"/>
    <property type="match status" value="1"/>
</dbReference>
<evidence type="ECO:0000313" key="3">
    <source>
        <dbReference type="EMBL" id="CAJ0877849.1"/>
    </source>
</evidence>
<accession>A0AA48RB77</accession>
<dbReference type="InterPro" id="IPR050300">
    <property type="entry name" value="GDXG_lipolytic_enzyme"/>
</dbReference>
<reference evidence="3" key="1">
    <citation type="submission" date="2023-07" db="EMBL/GenBank/DDBJ databases">
        <authorList>
            <person name="Pelsma A.J. K."/>
        </authorList>
    </citation>
    <scope>NUCLEOTIDE SEQUENCE</scope>
</reference>
<dbReference type="PANTHER" id="PTHR48081">
    <property type="entry name" value="AB HYDROLASE SUPERFAMILY PROTEIN C4A8.06C"/>
    <property type="match status" value="1"/>
</dbReference>
<evidence type="ECO:0000259" key="2">
    <source>
        <dbReference type="Pfam" id="PF20434"/>
    </source>
</evidence>
<dbReference type="AlphaFoldDB" id="A0AA48RB77"/>